<organism evidence="2 3">
    <name type="scientific">Durusdinium trenchii</name>
    <dbReference type="NCBI Taxonomy" id="1381693"/>
    <lineage>
        <taxon>Eukaryota</taxon>
        <taxon>Sar</taxon>
        <taxon>Alveolata</taxon>
        <taxon>Dinophyceae</taxon>
        <taxon>Suessiales</taxon>
        <taxon>Symbiodiniaceae</taxon>
        <taxon>Durusdinium</taxon>
    </lineage>
</organism>
<feature type="compositionally biased region" description="Basic residues" evidence="1">
    <location>
        <begin position="1"/>
        <end position="10"/>
    </location>
</feature>
<comment type="caution">
    <text evidence="2">The sequence shown here is derived from an EMBL/GenBank/DDBJ whole genome shotgun (WGS) entry which is preliminary data.</text>
</comment>
<proteinExistence type="predicted"/>
<gene>
    <name evidence="2" type="ORF">CCMP2556_LOCUS45211</name>
</gene>
<evidence type="ECO:0000313" key="2">
    <source>
        <dbReference type="EMBL" id="CAK9094826.1"/>
    </source>
</evidence>
<feature type="compositionally biased region" description="Polar residues" evidence="1">
    <location>
        <begin position="1351"/>
        <end position="1362"/>
    </location>
</feature>
<sequence length="1589" mass="178009">MAPKRSRKRKAEVPEPDPWNDSWNGEEEDPWAHETHQNQSEDPWRFVAEDDVPADGDSMLVENPWASNPGSKLTTHNSQIHLDAALRLASDLAPIAKEASQYDTNGACPKRLGCVLSSNCKRKHCARPGCKAGVISHQEVCSFMEKWVKLPLPDRSHLLRCNYYQDNSVIARDAEAVKETVEWHMCGYAICFQRFCEILGSSQRTVRRLISGQPDLRLSKSGFGSQSRAAVQTAKCDHFFRTLHASAAEPMPEEAQMYPKAKQLGSHSGVQVSRSSGVQKRDMTSIDAWEHWSYDWLSMPPADVQAAEKAHCGTLGLPIRYIQHQRLIDLYWQFTAEWDIHVERNPGDGECPAFQTFAKRYYSHWRYVLVMRKISQHGQCKTCFDFHSVLRSPKADWSTKAILIGLRKWQTPDAMLDHIKAKLEPRGIWNCFKPRAGIPTPHCFMCMKGKNLPRKYAVMLEEPKEDEAVYCCVKGFVRDTCLLQPPVYLSPPGRHTAIRESQPGQLIGKKEMSESEIQSYIKLAQLCKTKFDMPEAADEKLNQWYGKIFAQLQADMSDSSLASVHEWMERTFPNTTAKNQLMTDFSNLESECRKILAAPDNGTITSDVPEVLVHNDVPVRFKIRLHNFGFLEDSQLKGPVQSYAVSLGLHACLAKHGHVNIHVASLFSKIPGLVQLRRDNIQKFMTNQKGNQTNKYPLEILFDYVCKLNQHPVKPGSVIPAFSIAMFIGSSTIMSSFLLCIYACKLKIIDAVKGDLKLEREVATRLLSCLVIHCTAVTATNHDQAMLNAFAQKREALTTRDAHLRSIMVEQNKLSVTKAKIHSNEMTAILLLDSAGPGFQKIIAKAHMADQPQDTAFPLSLLNKDFLKKEDNPLWHAIHEHSWDKALSYKNGAVAADMRDSGKELNVWYMAQAMCFQPRDFQFVLLEQQDALSGLNFLSLGSSEKQESLQRLHKQLGQEQKAWRAHMAKVKAHEDSSMGSFNRQVSRQQEALEEAWQEQSTKFIQVFSCADVAGAILLVNQAKAMIADEQLKDASGIPCIFEWNFPKAGARASKLIPAVASTIAVSCSENPKTVIHVVIPPCQPVYGKGDSAGDERIASIEDHVNNLWQQLNDPSHRLSVRKVNALWNSETFYSSDRELGFEVWLVLAESTRDVSKSTRSYNNVFGNSSLLKRGGFPFLLNAMERKDFQNWKAPLGFDQGKVAHGQDTAQWFSGVQVFCSSITELCKGSILQKDDFLLVADMLMYDSENVIAENVKEDLASVVKVKIRSKNYRMPSTVAIPEVVKSDAADPAPKYNPDDFKLTYPRSNLQLPLLQKVVTEGESLQVSMPDPENPAELLTFPKLVKIHNDEFNPSGQPWNPDQGQGEKRKAEGEPECGPKVVVEAVSPPDGLIPTGVQGADGAFQLFLDPKEASLYLHCAKDSAVGPDEKPWFYCKGSFRAGSQADAEMKKAGAQFIDSAMTKSTKVLVQQIGSALEIPQQPTPLGAVLEAFSSLRQPVGQIFKHKCTDSEVKATESICFVLEINTKPVAPNKPIEPNVLSTYVELSKHSHIEAVQNLKYEAEHQTLKQGIPAVFPAHSFNIEKDKYYKL</sequence>
<accession>A0ABP0R6K4</accession>
<dbReference type="Proteomes" id="UP001642484">
    <property type="component" value="Unassembled WGS sequence"/>
</dbReference>
<name>A0ABP0R6K4_9DINO</name>
<reference evidence="2 3" key="1">
    <citation type="submission" date="2024-02" db="EMBL/GenBank/DDBJ databases">
        <authorList>
            <person name="Chen Y."/>
            <person name="Shah S."/>
            <person name="Dougan E. K."/>
            <person name="Thang M."/>
            <person name="Chan C."/>
        </authorList>
    </citation>
    <scope>NUCLEOTIDE SEQUENCE [LARGE SCALE GENOMIC DNA]</scope>
</reference>
<protein>
    <submittedName>
        <fullName evidence="2">Uncharacterized protein</fullName>
    </submittedName>
</protein>
<evidence type="ECO:0000313" key="3">
    <source>
        <dbReference type="Proteomes" id="UP001642484"/>
    </source>
</evidence>
<keyword evidence="3" id="KW-1185">Reference proteome</keyword>
<feature type="region of interest" description="Disordered" evidence="1">
    <location>
        <begin position="1349"/>
        <end position="1375"/>
    </location>
</feature>
<evidence type="ECO:0000256" key="1">
    <source>
        <dbReference type="SAM" id="MobiDB-lite"/>
    </source>
</evidence>
<feature type="region of interest" description="Disordered" evidence="1">
    <location>
        <begin position="1"/>
        <end position="43"/>
    </location>
</feature>
<dbReference type="EMBL" id="CAXAMN010025387">
    <property type="protein sequence ID" value="CAK9094826.1"/>
    <property type="molecule type" value="Genomic_DNA"/>
</dbReference>